<evidence type="ECO:0000313" key="4">
    <source>
        <dbReference type="Proteomes" id="UP000733379"/>
    </source>
</evidence>
<feature type="region of interest" description="Disordered" evidence="1">
    <location>
        <begin position="1"/>
        <end position="32"/>
    </location>
</feature>
<evidence type="ECO:0000256" key="1">
    <source>
        <dbReference type="SAM" id="MobiDB-lite"/>
    </source>
</evidence>
<feature type="transmembrane region" description="Helical" evidence="2">
    <location>
        <begin position="72"/>
        <end position="94"/>
    </location>
</feature>
<evidence type="ECO:0000256" key="2">
    <source>
        <dbReference type="SAM" id="Phobius"/>
    </source>
</evidence>
<dbReference type="Proteomes" id="UP000733379">
    <property type="component" value="Unassembled WGS sequence"/>
</dbReference>
<dbReference type="PANTHER" id="PTHR42910:SF1">
    <property type="entry name" value="MAJOR FACILITATOR SUPERFAMILY (MFS) PROFILE DOMAIN-CONTAINING PROTEIN"/>
    <property type="match status" value="1"/>
</dbReference>
<proteinExistence type="predicted"/>
<keyword evidence="2" id="KW-0472">Membrane</keyword>
<accession>A0ABS6B5B2</accession>
<feature type="transmembrane region" description="Helical" evidence="2">
    <location>
        <begin position="48"/>
        <end position="66"/>
    </location>
</feature>
<evidence type="ECO:0000313" key="3">
    <source>
        <dbReference type="EMBL" id="MBU3064601.1"/>
    </source>
</evidence>
<protein>
    <recommendedName>
        <fullName evidence="5">MFS transporter</fullName>
    </recommendedName>
</protein>
<comment type="caution">
    <text evidence="3">The sequence shown here is derived from an EMBL/GenBank/DDBJ whole genome shotgun (WGS) entry which is preliminary data.</text>
</comment>
<name>A0ABS6B5B2_9NOCA</name>
<feature type="transmembrane region" description="Helical" evidence="2">
    <location>
        <begin position="133"/>
        <end position="154"/>
    </location>
</feature>
<dbReference type="InterPro" id="IPR036259">
    <property type="entry name" value="MFS_trans_sf"/>
</dbReference>
<keyword evidence="4" id="KW-1185">Reference proteome</keyword>
<keyword evidence="2" id="KW-1133">Transmembrane helix</keyword>
<organism evidence="3 4">
    <name type="scientific">Nocardia albiluteola</name>
    <dbReference type="NCBI Taxonomy" id="2842303"/>
    <lineage>
        <taxon>Bacteria</taxon>
        <taxon>Bacillati</taxon>
        <taxon>Actinomycetota</taxon>
        <taxon>Actinomycetes</taxon>
        <taxon>Mycobacteriales</taxon>
        <taxon>Nocardiaceae</taxon>
        <taxon>Nocardia</taxon>
    </lineage>
</organism>
<sequence length="172" mass="17779">MVIEDVAATAEEAETTAPVGTEPGSPLGTAGSLGEAHPIADRGWQQPATGVLLTAGMASFVVLWVAGHHLGWLIAGILILDVAVRGTHLLNASVVYRLTEHARSRLASTCMTVYTLGGILGVVVGAAGYRESGWAAVSATGAIAMTIGLGIWAYQLRRAPRPVPRARCSCHG</sequence>
<keyword evidence="2" id="KW-0812">Transmembrane</keyword>
<dbReference type="EMBL" id="JAHKNI010000008">
    <property type="protein sequence ID" value="MBU3064601.1"/>
    <property type="molecule type" value="Genomic_DNA"/>
</dbReference>
<dbReference type="SUPFAM" id="SSF103473">
    <property type="entry name" value="MFS general substrate transporter"/>
    <property type="match status" value="1"/>
</dbReference>
<reference evidence="3 4" key="1">
    <citation type="submission" date="2021-06" db="EMBL/GenBank/DDBJ databases">
        <title>Actinomycetes sequencing.</title>
        <authorList>
            <person name="Shan Q."/>
        </authorList>
    </citation>
    <scope>NUCLEOTIDE SEQUENCE [LARGE SCALE GENOMIC DNA]</scope>
    <source>
        <strain evidence="3 4">NEAU-G5</strain>
    </source>
</reference>
<evidence type="ECO:0008006" key="5">
    <source>
        <dbReference type="Google" id="ProtNLM"/>
    </source>
</evidence>
<gene>
    <name evidence="3" type="ORF">KO481_24100</name>
</gene>
<dbReference type="Gene3D" id="1.20.1250.20">
    <property type="entry name" value="MFS general substrate transporter like domains"/>
    <property type="match status" value="1"/>
</dbReference>
<dbReference type="PANTHER" id="PTHR42910">
    <property type="entry name" value="TRANSPORTER SCO4007-RELATED"/>
    <property type="match status" value="1"/>
</dbReference>
<feature type="transmembrane region" description="Helical" evidence="2">
    <location>
        <begin position="106"/>
        <end position="127"/>
    </location>
</feature>
<dbReference type="RefSeq" id="WP_215919913.1">
    <property type="nucleotide sequence ID" value="NZ_JAHKNI010000008.1"/>
</dbReference>